<sequence length="32" mass="3730">MIEAFRDLDKERFALETIGGIYTEWQLIRGSA</sequence>
<protein>
    <submittedName>
        <fullName evidence="1">Uncharacterized protein</fullName>
    </submittedName>
</protein>
<comment type="caution">
    <text evidence="1">The sequence shown here is derived from an EMBL/GenBank/DDBJ whole genome shotgun (WGS) entry which is preliminary data.</text>
</comment>
<name>A0ACC5T2R7_ENSAD</name>
<gene>
    <name evidence="1" type="ORF">J2Z19_005157</name>
</gene>
<evidence type="ECO:0000313" key="2">
    <source>
        <dbReference type="Proteomes" id="UP000823773"/>
    </source>
</evidence>
<reference evidence="1" key="1">
    <citation type="submission" date="2021-03" db="EMBL/GenBank/DDBJ databases">
        <title>Genomic Encyclopedia of Type Strains, Phase IV (KMG-IV): sequencing the most valuable type-strain genomes for metagenomic binning, comparative biology and taxonomic classification.</title>
        <authorList>
            <person name="Goeker M."/>
        </authorList>
    </citation>
    <scope>NUCLEOTIDE SEQUENCE</scope>
    <source>
        <strain evidence="1">DSM 18131</strain>
    </source>
</reference>
<proteinExistence type="predicted"/>
<dbReference type="Proteomes" id="UP000823773">
    <property type="component" value="Unassembled WGS sequence"/>
</dbReference>
<dbReference type="EMBL" id="JAGGJR010000010">
    <property type="protein sequence ID" value="MBP1875421.1"/>
    <property type="molecule type" value="Genomic_DNA"/>
</dbReference>
<organism evidence="1 2">
    <name type="scientific">Ensifer adhaerens</name>
    <name type="common">Sinorhizobium morelense</name>
    <dbReference type="NCBI Taxonomy" id="106592"/>
    <lineage>
        <taxon>Bacteria</taxon>
        <taxon>Pseudomonadati</taxon>
        <taxon>Pseudomonadota</taxon>
        <taxon>Alphaproteobacteria</taxon>
        <taxon>Hyphomicrobiales</taxon>
        <taxon>Rhizobiaceae</taxon>
        <taxon>Sinorhizobium/Ensifer group</taxon>
        <taxon>Ensifer</taxon>
    </lineage>
</organism>
<accession>A0ACC5T2R7</accession>
<evidence type="ECO:0000313" key="1">
    <source>
        <dbReference type="EMBL" id="MBP1875421.1"/>
    </source>
</evidence>
<keyword evidence="2" id="KW-1185">Reference proteome</keyword>